<gene>
    <name evidence="1" type="ORF">ABHN84_20770</name>
</gene>
<sequence length="198" mass="22766">MLKEIDSELVQVRDSGLGIILRVVILQANGWAEDFKYLAHKYAPNEIPNDIADIDCPNWTGRWLIAQTFTAMALEAFYYDYVLEKESKTKAEKKCPPVVRYQYLAENYLGQTNVNDSDLYIQLKALNTLRRHWIHNKSTDLGEYSCPEKNFSPGQCLAVLCSVFRLFELNDQSCVSARVSREILEHAQSNIKQIIQTI</sequence>
<comment type="caution">
    <text evidence="1">The sequence shown here is derived from an EMBL/GenBank/DDBJ whole genome shotgun (WGS) entry which is preliminary data.</text>
</comment>
<protein>
    <recommendedName>
        <fullName evidence="3">Apea-like HEPN domain-containing protein</fullName>
    </recommendedName>
</protein>
<keyword evidence="2" id="KW-1185">Reference proteome</keyword>
<evidence type="ECO:0000313" key="2">
    <source>
        <dbReference type="Proteomes" id="UP001477278"/>
    </source>
</evidence>
<organism evidence="1 2">
    <name type="scientific">Shewanella vesiculosa</name>
    <dbReference type="NCBI Taxonomy" id="518738"/>
    <lineage>
        <taxon>Bacteria</taxon>
        <taxon>Pseudomonadati</taxon>
        <taxon>Pseudomonadota</taxon>
        <taxon>Gammaproteobacteria</taxon>
        <taxon>Alteromonadales</taxon>
        <taxon>Shewanellaceae</taxon>
        <taxon>Shewanella</taxon>
    </lineage>
</organism>
<evidence type="ECO:0008006" key="3">
    <source>
        <dbReference type="Google" id="ProtNLM"/>
    </source>
</evidence>
<proteinExistence type="predicted"/>
<accession>A0ABV0FYT1</accession>
<dbReference type="EMBL" id="JBDPZN010000025">
    <property type="protein sequence ID" value="MEO3684701.1"/>
    <property type="molecule type" value="Genomic_DNA"/>
</dbReference>
<dbReference type="Proteomes" id="UP001477278">
    <property type="component" value="Unassembled WGS sequence"/>
</dbReference>
<reference evidence="1 2" key="1">
    <citation type="submission" date="2024-05" db="EMBL/GenBank/DDBJ databases">
        <title>Genome sequencing of Marine Estuary Bacteria, Shewanella vesiculosa and S. baltica, and Pseudomonas syringae.</title>
        <authorList>
            <person name="Gurung A."/>
            <person name="Maclea K.S."/>
        </authorList>
    </citation>
    <scope>NUCLEOTIDE SEQUENCE [LARGE SCALE GENOMIC DNA]</scope>
    <source>
        <strain evidence="1 2">1A</strain>
    </source>
</reference>
<evidence type="ECO:0000313" key="1">
    <source>
        <dbReference type="EMBL" id="MEO3684701.1"/>
    </source>
</evidence>
<dbReference type="RefSeq" id="WP_347691081.1">
    <property type="nucleotide sequence ID" value="NZ_JBDPZN010000025.1"/>
</dbReference>
<name>A0ABV0FYT1_9GAMM</name>